<dbReference type="AlphaFoldDB" id="A0A1M7IS45"/>
<sequence length="337" mass="35323">MDDATRAAGGADTKEGDRAPAPAATGVRADWTAVPRRLRAAVEEHLGARVAAAETQHGGFSPGVAARLRLADGRRAFVKAVSEAQNPESPGIHRTEARVAGALPARAPAPRLLASFDQDGWVALLFEDVEGRTPAQPWQPAELSRVLAAVGDLAALLTPCPIDVPPVAERQATAFHAWRTIAADHAAGTDDLAGLDPWAARHLGTLARLEAGWVAGATGNTLAHSDLRADNLLLTADGRVCVVDWPWACRAAPWYDLLLMLPSVAMQGGPPPHRLFDRHEVAAGAAPEAVTAVLAAFTGFLLAGARRPSPPGLPTLRAFQAAQGRAALAWLRDRLGA</sequence>
<feature type="domain" description="Aminoglycoside phosphotransferase" evidence="2">
    <location>
        <begin position="70"/>
        <end position="271"/>
    </location>
</feature>
<reference evidence="3 4" key="1">
    <citation type="submission" date="2016-11" db="EMBL/GenBank/DDBJ databases">
        <authorList>
            <person name="Jaros S."/>
            <person name="Januszkiewicz K."/>
            <person name="Wedrychowicz H."/>
        </authorList>
    </citation>
    <scope>NUCLEOTIDE SEQUENCE [LARGE SCALE GENOMIC DNA]</scope>
    <source>
        <strain evidence="3 4">CGMCC 4.2025</strain>
    </source>
</reference>
<feature type="region of interest" description="Disordered" evidence="1">
    <location>
        <begin position="1"/>
        <end position="25"/>
    </location>
</feature>
<dbReference type="GO" id="GO:0016740">
    <property type="term" value="F:transferase activity"/>
    <property type="evidence" value="ECO:0007669"/>
    <property type="project" value="UniProtKB-KW"/>
</dbReference>
<dbReference type="Gene3D" id="3.90.1200.10">
    <property type="match status" value="1"/>
</dbReference>
<protein>
    <submittedName>
        <fullName evidence="3">Phosphotransferase enzyme family protein</fullName>
    </submittedName>
</protein>
<dbReference type="STRING" id="310782.SAMN05216499_11118"/>
<keyword evidence="4" id="KW-1185">Reference proteome</keyword>
<dbReference type="Pfam" id="PF01636">
    <property type="entry name" value="APH"/>
    <property type="match status" value="1"/>
</dbReference>
<dbReference type="InterPro" id="IPR002575">
    <property type="entry name" value="Aminoglycoside_PTrfase"/>
</dbReference>
<dbReference type="Proteomes" id="UP000184111">
    <property type="component" value="Unassembled WGS sequence"/>
</dbReference>
<evidence type="ECO:0000259" key="2">
    <source>
        <dbReference type="Pfam" id="PF01636"/>
    </source>
</evidence>
<dbReference type="EMBL" id="FRBI01000011">
    <property type="protein sequence ID" value="SHM43519.1"/>
    <property type="molecule type" value="Genomic_DNA"/>
</dbReference>
<name>A0A1M7IS45_9ACTN</name>
<dbReference type="OrthoDB" id="2570531at2"/>
<evidence type="ECO:0000256" key="1">
    <source>
        <dbReference type="SAM" id="MobiDB-lite"/>
    </source>
</evidence>
<evidence type="ECO:0000313" key="4">
    <source>
        <dbReference type="Proteomes" id="UP000184111"/>
    </source>
</evidence>
<evidence type="ECO:0000313" key="3">
    <source>
        <dbReference type="EMBL" id="SHM43519.1"/>
    </source>
</evidence>
<gene>
    <name evidence="3" type="ORF">SAMN05216499_11118</name>
</gene>
<dbReference type="InterPro" id="IPR011009">
    <property type="entry name" value="Kinase-like_dom_sf"/>
</dbReference>
<dbReference type="Gene3D" id="3.30.200.20">
    <property type="entry name" value="Phosphorylase Kinase, domain 1"/>
    <property type="match status" value="1"/>
</dbReference>
<dbReference type="SUPFAM" id="SSF56112">
    <property type="entry name" value="Protein kinase-like (PK-like)"/>
    <property type="match status" value="1"/>
</dbReference>
<accession>A0A1M7IS45</accession>
<proteinExistence type="predicted"/>
<keyword evidence="3" id="KW-0808">Transferase</keyword>
<dbReference type="RefSeq" id="WP_073499903.1">
    <property type="nucleotide sequence ID" value="NZ_FRBI01000011.1"/>
</dbReference>
<organism evidence="3 4">
    <name type="scientific">Actinacidiphila paucisporea</name>
    <dbReference type="NCBI Taxonomy" id="310782"/>
    <lineage>
        <taxon>Bacteria</taxon>
        <taxon>Bacillati</taxon>
        <taxon>Actinomycetota</taxon>
        <taxon>Actinomycetes</taxon>
        <taxon>Kitasatosporales</taxon>
        <taxon>Streptomycetaceae</taxon>
        <taxon>Actinacidiphila</taxon>
    </lineage>
</organism>
<feature type="compositionally biased region" description="Low complexity" evidence="1">
    <location>
        <begin position="1"/>
        <end position="11"/>
    </location>
</feature>